<dbReference type="EMBL" id="BPVZ01000197">
    <property type="protein sequence ID" value="GKV45672.1"/>
    <property type="molecule type" value="Genomic_DNA"/>
</dbReference>
<evidence type="ECO:0000313" key="3">
    <source>
        <dbReference type="Proteomes" id="UP001054252"/>
    </source>
</evidence>
<protein>
    <submittedName>
        <fullName evidence="2">Uncharacterized protein</fullName>
    </submittedName>
</protein>
<sequence>MAADCWQQGEDGTLDFAGERGWSPVSAVHTPLGSFQSVVSFLFALVVILIVPRLWFPFLTAAPPSSPLTSYLLFVPVHINIGSITNPWIRR</sequence>
<dbReference type="Proteomes" id="UP001054252">
    <property type="component" value="Unassembled WGS sequence"/>
</dbReference>
<feature type="transmembrane region" description="Helical" evidence="1">
    <location>
        <begin position="38"/>
        <end position="56"/>
    </location>
</feature>
<organism evidence="2 3">
    <name type="scientific">Rubroshorea leprosula</name>
    <dbReference type="NCBI Taxonomy" id="152421"/>
    <lineage>
        <taxon>Eukaryota</taxon>
        <taxon>Viridiplantae</taxon>
        <taxon>Streptophyta</taxon>
        <taxon>Embryophyta</taxon>
        <taxon>Tracheophyta</taxon>
        <taxon>Spermatophyta</taxon>
        <taxon>Magnoliopsida</taxon>
        <taxon>eudicotyledons</taxon>
        <taxon>Gunneridae</taxon>
        <taxon>Pentapetalae</taxon>
        <taxon>rosids</taxon>
        <taxon>malvids</taxon>
        <taxon>Malvales</taxon>
        <taxon>Dipterocarpaceae</taxon>
        <taxon>Rubroshorea</taxon>
    </lineage>
</organism>
<name>A0AAV5MAZ4_9ROSI</name>
<gene>
    <name evidence="2" type="ORF">SLEP1_g52730</name>
</gene>
<evidence type="ECO:0000256" key="1">
    <source>
        <dbReference type="SAM" id="Phobius"/>
    </source>
</evidence>
<keyword evidence="1" id="KW-1133">Transmembrane helix</keyword>
<dbReference type="AlphaFoldDB" id="A0AAV5MAZ4"/>
<accession>A0AAV5MAZ4</accession>
<evidence type="ECO:0000313" key="2">
    <source>
        <dbReference type="EMBL" id="GKV45672.1"/>
    </source>
</evidence>
<feature type="transmembrane region" description="Helical" evidence="1">
    <location>
        <begin position="68"/>
        <end position="89"/>
    </location>
</feature>
<keyword evidence="3" id="KW-1185">Reference proteome</keyword>
<reference evidence="2 3" key="1">
    <citation type="journal article" date="2021" name="Commun. Biol.">
        <title>The genome of Shorea leprosula (Dipterocarpaceae) highlights the ecological relevance of drought in aseasonal tropical rainforests.</title>
        <authorList>
            <person name="Ng K.K.S."/>
            <person name="Kobayashi M.J."/>
            <person name="Fawcett J.A."/>
            <person name="Hatakeyama M."/>
            <person name="Paape T."/>
            <person name="Ng C.H."/>
            <person name="Ang C.C."/>
            <person name="Tnah L.H."/>
            <person name="Lee C.T."/>
            <person name="Nishiyama T."/>
            <person name="Sese J."/>
            <person name="O'Brien M.J."/>
            <person name="Copetti D."/>
            <person name="Mohd Noor M.I."/>
            <person name="Ong R.C."/>
            <person name="Putra M."/>
            <person name="Sireger I.Z."/>
            <person name="Indrioko S."/>
            <person name="Kosugi Y."/>
            <person name="Izuno A."/>
            <person name="Isagi Y."/>
            <person name="Lee S.L."/>
            <person name="Shimizu K.K."/>
        </authorList>
    </citation>
    <scope>NUCLEOTIDE SEQUENCE [LARGE SCALE GENOMIC DNA]</scope>
    <source>
        <strain evidence="2">214</strain>
    </source>
</reference>
<proteinExistence type="predicted"/>
<keyword evidence="1" id="KW-0812">Transmembrane</keyword>
<keyword evidence="1" id="KW-0472">Membrane</keyword>
<comment type="caution">
    <text evidence="2">The sequence shown here is derived from an EMBL/GenBank/DDBJ whole genome shotgun (WGS) entry which is preliminary data.</text>
</comment>